<comment type="caution">
    <text evidence="7">The sequence shown here is derived from an EMBL/GenBank/DDBJ whole genome shotgun (WGS) entry which is preliminary data.</text>
</comment>
<keyword evidence="8" id="KW-1185">Reference proteome</keyword>
<dbReference type="EMBL" id="JAUKUA010000001">
    <property type="protein sequence ID" value="KAK0731247.1"/>
    <property type="molecule type" value="Genomic_DNA"/>
</dbReference>
<evidence type="ECO:0000259" key="6">
    <source>
        <dbReference type="PROSITE" id="PS51380"/>
    </source>
</evidence>
<proteinExistence type="predicted"/>
<feature type="domain" description="EXS" evidence="6">
    <location>
        <begin position="192"/>
        <end position="410"/>
    </location>
</feature>
<evidence type="ECO:0000313" key="7">
    <source>
        <dbReference type="EMBL" id="KAK0731247.1"/>
    </source>
</evidence>
<name>A0AA40BBL2_9PEZI</name>
<dbReference type="Pfam" id="PF03124">
    <property type="entry name" value="EXS"/>
    <property type="match status" value="1"/>
</dbReference>
<evidence type="ECO:0000256" key="4">
    <source>
        <dbReference type="ARBA" id="ARBA00023136"/>
    </source>
</evidence>
<accession>A0AA40BBL2</accession>
<dbReference type="Proteomes" id="UP001172102">
    <property type="component" value="Unassembled WGS sequence"/>
</dbReference>
<dbReference type="GO" id="GO:0016020">
    <property type="term" value="C:membrane"/>
    <property type="evidence" value="ECO:0007669"/>
    <property type="project" value="UniProtKB-SubCell"/>
</dbReference>
<dbReference type="AlphaFoldDB" id="A0AA40BBL2"/>
<evidence type="ECO:0000256" key="1">
    <source>
        <dbReference type="ARBA" id="ARBA00004141"/>
    </source>
</evidence>
<sequence>MDGDTAIEPQLDSFSLTFPLPYRVAFIIILAVWGWGLNLHFLHIRRIDVPSLIRYPGRSNANQLPHHHSTYRLATFLSATSSLSIVIFWLFSRRDPQRVIDYDWIPMTNLLVLAGLFAIPLRSLSVSHSGRGRLLRALRRISIGGLAEAKDGKFGDILLADVLTSYAKVFADLFVCVCMFLTRNGSATDRPDRGCGGAIMIPLIMAIPSAIRLRQCLIEYVRVRQSPYKESVGWGGQHLANAAKYSTAFPVIVLGALLRNLSGEDRVAATGLYRGWVAACLLNSLYSFYWDVAKDWDLTLFSESRERESPDHPFGLRRRLLVHKPGVYYVVIALDLVLRCTWMLKLNTRLDRITDFEGSIFLIQFLEVFRRWVWIFFRVETEWVRSSSAGLGGDDILMNDFQGNKYEDED</sequence>
<dbReference type="PANTHER" id="PTHR10783:SF46">
    <property type="entry name" value="PROTEIN ERD1 HOMOLOG 2"/>
    <property type="match status" value="1"/>
</dbReference>
<organism evidence="7 8">
    <name type="scientific">Lasiosphaeris hirsuta</name>
    <dbReference type="NCBI Taxonomy" id="260670"/>
    <lineage>
        <taxon>Eukaryota</taxon>
        <taxon>Fungi</taxon>
        <taxon>Dikarya</taxon>
        <taxon>Ascomycota</taxon>
        <taxon>Pezizomycotina</taxon>
        <taxon>Sordariomycetes</taxon>
        <taxon>Sordariomycetidae</taxon>
        <taxon>Sordariales</taxon>
        <taxon>Lasiosphaeriaceae</taxon>
        <taxon>Lasiosphaeris</taxon>
    </lineage>
</organism>
<evidence type="ECO:0000256" key="2">
    <source>
        <dbReference type="ARBA" id="ARBA00022692"/>
    </source>
</evidence>
<dbReference type="InterPro" id="IPR004342">
    <property type="entry name" value="EXS_C"/>
</dbReference>
<dbReference type="PROSITE" id="PS51380">
    <property type="entry name" value="EXS"/>
    <property type="match status" value="1"/>
</dbReference>
<evidence type="ECO:0000313" key="8">
    <source>
        <dbReference type="Proteomes" id="UP001172102"/>
    </source>
</evidence>
<evidence type="ECO:0000256" key="5">
    <source>
        <dbReference type="SAM" id="Phobius"/>
    </source>
</evidence>
<feature type="transmembrane region" description="Helical" evidence="5">
    <location>
        <begin position="104"/>
        <end position="124"/>
    </location>
</feature>
<feature type="transmembrane region" description="Helical" evidence="5">
    <location>
        <begin position="73"/>
        <end position="92"/>
    </location>
</feature>
<reference evidence="7" key="1">
    <citation type="submission" date="2023-06" db="EMBL/GenBank/DDBJ databases">
        <title>Genome-scale phylogeny and comparative genomics of the fungal order Sordariales.</title>
        <authorList>
            <consortium name="Lawrence Berkeley National Laboratory"/>
            <person name="Hensen N."/>
            <person name="Bonometti L."/>
            <person name="Westerberg I."/>
            <person name="Brannstrom I.O."/>
            <person name="Guillou S."/>
            <person name="Cros-Aarteil S."/>
            <person name="Calhoun S."/>
            <person name="Haridas S."/>
            <person name="Kuo A."/>
            <person name="Mondo S."/>
            <person name="Pangilinan J."/>
            <person name="Riley R."/>
            <person name="Labutti K."/>
            <person name="Andreopoulos B."/>
            <person name="Lipzen A."/>
            <person name="Chen C."/>
            <person name="Yanf M."/>
            <person name="Daum C."/>
            <person name="Ng V."/>
            <person name="Clum A."/>
            <person name="Steindorff A."/>
            <person name="Ohm R."/>
            <person name="Martin F."/>
            <person name="Silar P."/>
            <person name="Natvig D."/>
            <person name="Lalanne C."/>
            <person name="Gautier V."/>
            <person name="Ament-Velasquez S.L."/>
            <person name="Kruys A."/>
            <person name="Hutchinson M.I."/>
            <person name="Powell A.J."/>
            <person name="Barry K."/>
            <person name="Miller A.N."/>
            <person name="Grigoriev I.V."/>
            <person name="Debuchy R."/>
            <person name="Gladieux P."/>
            <person name="Thoren M.H."/>
            <person name="Johannesson H."/>
        </authorList>
    </citation>
    <scope>NUCLEOTIDE SEQUENCE</scope>
    <source>
        <strain evidence="7">SMH4607-1</strain>
    </source>
</reference>
<evidence type="ECO:0000256" key="3">
    <source>
        <dbReference type="ARBA" id="ARBA00022989"/>
    </source>
</evidence>
<comment type="subcellular location">
    <subcellularLocation>
        <location evidence="1">Membrane</location>
        <topology evidence="1">Multi-pass membrane protein</topology>
    </subcellularLocation>
</comment>
<dbReference type="GO" id="GO:0005737">
    <property type="term" value="C:cytoplasm"/>
    <property type="evidence" value="ECO:0007669"/>
    <property type="project" value="TreeGrafter"/>
</dbReference>
<gene>
    <name evidence="7" type="ORF">B0H67DRAFT_473690</name>
</gene>
<dbReference type="PANTHER" id="PTHR10783">
    <property type="entry name" value="XENOTROPIC AND POLYTROPIC RETROVIRUS RECEPTOR 1-RELATED"/>
    <property type="match status" value="1"/>
</dbReference>
<keyword evidence="2 5" id="KW-0812">Transmembrane</keyword>
<keyword evidence="4 5" id="KW-0472">Membrane</keyword>
<keyword evidence="3 5" id="KW-1133">Transmembrane helix</keyword>
<feature type="transmembrane region" description="Helical" evidence="5">
    <location>
        <begin position="20"/>
        <end position="42"/>
    </location>
</feature>
<protein>
    <submittedName>
        <fullName evidence="7">EXS family-domain-containing protein</fullName>
    </submittedName>
</protein>